<dbReference type="RefSeq" id="WP_313762224.1">
    <property type="nucleotide sequence ID" value="NZ_BAAAVH010000009.1"/>
</dbReference>
<evidence type="ECO:0000313" key="3">
    <source>
        <dbReference type="EMBL" id="MFC5889008.1"/>
    </source>
</evidence>
<dbReference type="PANTHER" id="PTHR46268">
    <property type="entry name" value="STRESS RESPONSE PROTEIN NHAX"/>
    <property type="match status" value="1"/>
</dbReference>
<feature type="domain" description="UspA" evidence="2">
    <location>
        <begin position="2"/>
        <end position="136"/>
    </location>
</feature>
<evidence type="ECO:0000313" key="4">
    <source>
        <dbReference type="Proteomes" id="UP001596067"/>
    </source>
</evidence>
<dbReference type="SUPFAM" id="SSF52402">
    <property type="entry name" value="Adenine nucleotide alpha hydrolases-like"/>
    <property type="match status" value="2"/>
</dbReference>
<dbReference type="Pfam" id="PF00582">
    <property type="entry name" value="Usp"/>
    <property type="match status" value="2"/>
</dbReference>
<dbReference type="Proteomes" id="UP001596067">
    <property type="component" value="Unassembled WGS sequence"/>
</dbReference>
<dbReference type="InterPro" id="IPR006016">
    <property type="entry name" value="UspA"/>
</dbReference>
<gene>
    <name evidence="3" type="ORF">ACFP0N_28965</name>
</gene>
<reference evidence="4" key="1">
    <citation type="journal article" date="2019" name="Int. J. Syst. Evol. Microbiol.">
        <title>The Global Catalogue of Microorganisms (GCM) 10K type strain sequencing project: providing services to taxonomists for standard genome sequencing and annotation.</title>
        <authorList>
            <consortium name="The Broad Institute Genomics Platform"/>
            <consortium name="The Broad Institute Genome Sequencing Center for Infectious Disease"/>
            <person name="Wu L."/>
            <person name="Ma J."/>
        </authorList>
    </citation>
    <scope>NUCLEOTIDE SEQUENCE [LARGE SCALE GENOMIC DNA]</scope>
    <source>
        <strain evidence="4">CGMCC 4.1469</strain>
    </source>
</reference>
<dbReference type="PRINTS" id="PR01438">
    <property type="entry name" value="UNVRSLSTRESS"/>
</dbReference>
<name>A0ABW1F492_9ACTN</name>
<protein>
    <submittedName>
        <fullName evidence="3">Universal stress protein</fullName>
    </submittedName>
</protein>
<proteinExistence type="inferred from homology"/>
<dbReference type="InterPro" id="IPR014729">
    <property type="entry name" value="Rossmann-like_a/b/a_fold"/>
</dbReference>
<dbReference type="PANTHER" id="PTHR46268:SF6">
    <property type="entry name" value="UNIVERSAL STRESS PROTEIN UP12"/>
    <property type="match status" value="1"/>
</dbReference>
<evidence type="ECO:0000259" key="2">
    <source>
        <dbReference type="Pfam" id="PF00582"/>
    </source>
</evidence>
<feature type="domain" description="UspA" evidence="2">
    <location>
        <begin position="152"/>
        <end position="287"/>
    </location>
</feature>
<accession>A0ABW1F492</accession>
<dbReference type="EMBL" id="JBHSOD010000049">
    <property type="protein sequence ID" value="MFC5889008.1"/>
    <property type="molecule type" value="Genomic_DNA"/>
</dbReference>
<evidence type="ECO:0000256" key="1">
    <source>
        <dbReference type="ARBA" id="ARBA00008791"/>
    </source>
</evidence>
<dbReference type="InterPro" id="IPR006015">
    <property type="entry name" value="Universal_stress_UspA"/>
</dbReference>
<comment type="caution">
    <text evidence="3">The sequence shown here is derived from an EMBL/GenBank/DDBJ whole genome shotgun (WGS) entry which is preliminary data.</text>
</comment>
<keyword evidence="4" id="KW-1185">Reference proteome</keyword>
<organism evidence="3 4">
    <name type="scientific">Kitasatospora aburaviensis</name>
    <dbReference type="NCBI Taxonomy" id="67265"/>
    <lineage>
        <taxon>Bacteria</taxon>
        <taxon>Bacillati</taxon>
        <taxon>Actinomycetota</taxon>
        <taxon>Actinomycetes</taxon>
        <taxon>Kitasatosporales</taxon>
        <taxon>Streptomycetaceae</taxon>
        <taxon>Kitasatospora</taxon>
    </lineage>
</organism>
<sequence>MTPPVLVGVDGSPESTAAAHWAAEEALRRGAPLRLVHVWPWLTDGRAAFADADTPPVGAQRMLTEIADTLRNGHPGLDVHTDVVLDAAVDGLVAAAEDAGLLVLGSRGLGGFTGLLLGSVSRATVARSSAPAVVVRPAGARAGVAMGAVPEVLVAVDVQAPSESVLAFAFEEAELRGARVRAVHGWDLPPAFATVGFVPSPPEMAELQGLEAKALTEALADWRERYPGTEVAEEVRLGPARAVVEASATAELVVIGRRRRPHDLGPRLGRVAHAVLHHAHAPVAVVPHD</sequence>
<comment type="similarity">
    <text evidence="1">Belongs to the universal stress protein A family.</text>
</comment>
<dbReference type="Gene3D" id="3.40.50.620">
    <property type="entry name" value="HUPs"/>
    <property type="match status" value="2"/>
</dbReference>